<feature type="domain" description="PilZ" evidence="1">
    <location>
        <begin position="7"/>
        <end position="84"/>
    </location>
</feature>
<evidence type="ECO:0000313" key="3">
    <source>
        <dbReference type="Proteomes" id="UP000185192"/>
    </source>
</evidence>
<organism evidence="2 3">
    <name type="scientific">Parasphingorhabdus marina DSM 22363</name>
    <dbReference type="NCBI Taxonomy" id="1123272"/>
    <lineage>
        <taxon>Bacteria</taxon>
        <taxon>Pseudomonadati</taxon>
        <taxon>Pseudomonadota</taxon>
        <taxon>Alphaproteobacteria</taxon>
        <taxon>Sphingomonadales</taxon>
        <taxon>Sphingomonadaceae</taxon>
        <taxon>Parasphingorhabdus</taxon>
    </lineage>
</organism>
<dbReference type="GO" id="GO:0035438">
    <property type="term" value="F:cyclic-di-GMP binding"/>
    <property type="evidence" value="ECO:0007669"/>
    <property type="project" value="InterPro"/>
</dbReference>
<name>A0A1N6ES29_9SPHN</name>
<dbReference type="AlphaFoldDB" id="A0A1N6ES29"/>
<evidence type="ECO:0000259" key="1">
    <source>
        <dbReference type="Pfam" id="PF07238"/>
    </source>
</evidence>
<dbReference type="Pfam" id="PF07238">
    <property type="entry name" value="PilZ"/>
    <property type="match status" value="1"/>
</dbReference>
<evidence type="ECO:0000313" key="2">
    <source>
        <dbReference type="EMBL" id="SIN85744.1"/>
    </source>
</evidence>
<sequence length="126" mass="14424">MRQHRLFKVEVTAEGRKKFNAIVRNISTHGLRARGEIPVGDNRVQPGQPLKIQKHGFDAVSGTVRWNSGQEFGVEFDQEIDVEQFSFGDRNTEGLLKPKDETVTVRRSLDPQIVVKRPGFSRRIKR</sequence>
<gene>
    <name evidence="2" type="ORF">SAMN02745824_2057</name>
</gene>
<reference evidence="2" key="1">
    <citation type="submission" date="2016-11" db="EMBL/GenBank/DDBJ databases">
        <authorList>
            <person name="Jaros S."/>
            <person name="Januszkiewicz K."/>
            <person name="Wedrychowicz H."/>
        </authorList>
    </citation>
    <scope>NUCLEOTIDE SEQUENCE [LARGE SCALE GENOMIC DNA]</scope>
    <source>
        <strain evidence="2">DSM 22363</strain>
    </source>
</reference>
<dbReference type="Proteomes" id="UP000185192">
    <property type="component" value="Unassembled WGS sequence"/>
</dbReference>
<dbReference type="EMBL" id="FSQW01000002">
    <property type="protein sequence ID" value="SIN85744.1"/>
    <property type="molecule type" value="Genomic_DNA"/>
</dbReference>
<protein>
    <submittedName>
        <fullName evidence="2">PilZ domain-containing protein</fullName>
    </submittedName>
</protein>
<accession>A0A1N6ES29</accession>
<keyword evidence="3" id="KW-1185">Reference proteome</keyword>
<dbReference type="STRING" id="1123272.SAMN02745824_2057"/>
<dbReference type="InterPro" id="IPR009875">
    <property type="entry name" value="PilZ_domain"/>
</dbReference>
<proteinExistence type="predicted"/>